<dbReference type="InterPro" id="IPR000210">
    <property type="entry name" value="BTB/POZ_dom"/>
</dbReference>
<dbReference type="STRING" id="357750.A0A2S6BZF7"/>
<dbReference type="Proteomes" id="UP000237631">
    <property type="component" value="Unassembled WGS sequence"/>
</dbReference>
<gene>
    <name evidence="2" type="ORF">CBER1_11312</name>
</gene>
<dbReference type="CDD" id="cd18186">
    <property type="entry name" value="BTB_POZ_ZBTB_KLHL-like"/>
    <property type="match status" value="1"/>
</dbReference>
<feature type="domain" description="BTB" evidence="1">
    <location>
        <begin position="88"/>
        <end position="159"/>
    </location>
</feature>
<dbReference type="OrthoDB" id="1022638at2759"/>
<reference evidence="3" key="1">
    <citation type="journal article" date="2017" name="bioRxiv">
        <title>Conservation of a gene cluster reveals novel cercosporin biosynthetic mechanisms and extends production to the genus Colletotrichum.</title>
        <authorList>
            <person name="de Jonge R."/>
            <person name="Ebert M.K."/>
            <person name="Huitt-Roehl C.R."/>
            <person name="Pal P."/>
            <person name="Suttle J.C."/>
            <person name="Spanner R.E."/>
            <person name="Neubauer J.D."/>
            <person name="Jurick W.M.II."/>
            <person name="Stott K.A."/>
            <person name="Secor G.A."/>
            <person name="Thomma B.P.H.J."/>
            <person name="Van de Peer Y."/>
            <person name="Townsend C.A."/>
            <person name="Bolton M.D."/>
        </authorList>
    </citation>
    <scope>NUCLEOTIDE SEQUENCE [LARGE SCALE GENOMIC DNA]</scope>
    <source>
        <strain evidence="3">CBS538.71</strain>
    </source>
</reference>
<dbReference type="PROSITE" id="PS50097">
    <property type="entry name" value="BTB"/>
    <property type="match status" value="1"/>
</dbReference>
<accession>A0A2S6BZF7</accession>
<dbReference type="Gene3D" id="1.10.10.2360">
    <property type="match status" value="1"/>
</dbReference>
<dbReference type="InterPro" id="IPR011333">
    <property type="entry name" value="SKP1/BTB/POZ_sf"/>
</dbReference>
<dbReference type="AlphaFoldDB" id="A0A2S6BZF7"/>
<dbReference type="PANTHER" id="PTHR47843">
    <property type="entry name" value="BTB DOMAIN-CONTAINING PROTEIN-RELATED"/>
    <property type="match status" value="1"/>
</dbReference>
<sequence>MSAAQLPTNKQQPFKDYLCPHPDNTGELYNFQSITASPAHSHHSAEELRLQDYYSARRPIFGRDRSKMGEALKLTKEESSSGSGKYRGPVILVVVGTNSVETFAIHKQLLAAKSEFVRLALQGNWREAKAGVISLPDDDPKTFEVYQAWLYDRKIYTDLWVDGIHDKESRQLMNAWVLGDKLLDTDFKDALMDALVGRLRDTQAFAGLRLATSFIYSKTPDGSAPRRLLTDIYTYHGASWWVDEVMHSGLQETYAVDFLKDLSKRQLTQRGPSILNSAAYMAAKTSCAYHDHKPGKCFRVTIFH</sequence>
<name>A0A2S6BZF7_9PEZI</name>
<keyword evidence="3" id="KW-1185">Reference proteome</keyword>
<organism evidence="2 3">
    <name type="scientific">Cercospora berteroae</name>
    <dbReference type="NCBI Taxonomy" id="357750"/>
    <lineage>
        <taxon>Eukaryota</taxon>
        <taxon>Fungi</taxon>
        <taxon>Dikarya</taxon>
        <taxon>Ascomycota</taxon>
        <taxon>Pezizomycotina</taxon>
        <taxon>Dothideomycetes</taxon>
        <taxon>Dothideomycetidae</taxon>
        <taxon>Mycosphaerellales</taxon>
        <taxon>Mycosphaerellaceae</taxon>
        <taxon>Cercospora</taxon>
    </lineage>
</organism>
<dbReference type="PANTHER" id="PTHR47843:SF2">
    <property type="entry name" value="BTB DOMAIN-CONTAINING PROTEIN"/>
    <property type="match status" value="1"/>
</dbReference>
<dbReference type="SUPFAM" id="SSF54695">
    <property type="entry name" value="POZ domain"/>
    <property type="match status" value="1"/>
</dbReference>
<dbReference type="EMBL" id="PNEN01001649">
    <property type="protein sequence ID" value="PPJ52863.1"/>
    <property type="molecule type" value="Genomic_DNA"/>
</dbReference>
<dbReference type="Gene3D" id="3.30.710.10">
    <property type="entry name" value="Potassium Channel Kv1.1, Chain A"/>
    <property type="match status" value="1"/>
</dbReference>
<evidence type="ECO:0000259" key="1">
    <source>
        <dbReference type="PROSITE" id="PS50097"/>
    </source>
</evidence>
<evidence type="ECO:0000313" key="3">
    <source>
        <dbReference type="Proteomes" id="UP000237631"/>
    </source>
</evidence>
<comment type="caution">
    <text evidence="2">The sequence shown here is derived from an EMBL/GenBank/DDBJ whole genome shotgun (WGS) entry which is preliminary data.</text>
</comment>
<evidence type="ECO:0000313" key="2">
    <source>
        <dbReference type="EMBL" id="PPJ52863.1"/>
    </source>
</evidence>
<protein>
    <recommendedName>
        <fullName evidence="1">BTB domain-containing protein</fullName>
    </recommendedName>
</protein>
<proteinExistence type="predicted"/>